<dbReference type="InterPro" id="IPR004358">
    <property type="entry name" value="Sig_transdc_His_kin-like_C"/>
</dbReference>
<comment type="catalytic activity">
    <reaction evidence="1">
        <text>ATP + protein L-histidine = ADP + protein N-phospho-L-histidine.</text>
        <dbReference type="EC" id="2.7.13.3"/>
    </reaction>
</comment>
<dbReference type="SUPFAM" id="SSF55874">
    <property type="entry name" value="ATPase domain of HSP90 chaperone/DNA topoisomerase II/histidine kinase"/>
    <property type="match status" value="1"/>
</dbReference>
<proteinExistence type="predicted"/>
<dbReference type="CDD" id="cd00082">
    <property type="entry name" value="HisKA"/>
    <property type="match status" value="1"/>
</dbReference>
<evidence type="ECO:0000256" key="3">
    <source>
        <dbReference type="ARBA" id="ARBA00012438"/>
    </source>
</evidence>
<dbReference type="PANTHER" id="PTHR45453:SF1">
    <property type="entry name" value="PHOSPHATE REGULON SENSOR PROTEIN PHOR"/>
    <property type="match status" value="1"/>
</dbReference>
<dbReference type="Gene3D" id="3.30.565.10">
    <property type="entry name" value="Histidine kinase-like ATPase, C-terminal domain"/>
    <property type="match status" value="1"/>
</dbReference>
<evidence type="ECO:0000256" key="8">
    <source>
        <dbReference type="SAM" id="Coils"/>
    </source>
</evidence>
<keyword evidence="4" id="KW-0597">Phosphoprotein</keyword>
<dbReference type="Pfam" id="PF02518">
    <property type="entry name" value="HATPase_c"/>
    <property type="match status" value="1"/>
</dbReference>
<sequence>MWIWLVTAAAAGIAAGGTISIWIERKQRRREMETLLELTELVLEEKEVTNRTAGEETIYAKIEDRLIRICRMAKGRQEEAEKSREKLQKLITEIAHQLRTPLANIQSYLELAKGETKGRNEEAYQYIQSAEGAKEKIRFLTESFIKMSRLEHDMIQIRKESKDIRRTLLNALGQIQAQAEEKKLDFQVSLPSDLELRHDPNWLGEAFFNVLDNAVKYSSQGGHVEVSALQNEMFLKISVRDYGIGIEAGEENRIFQRFYRGKRVRVQEGFGVGLYLARQIILAQGGFIRVKRQTRGLLMEIFFPTEE</sequence>
<dbReference type="PRINTS" id="PR00344">
    <property type="entry name" value="BCTRLSENSOR"/>
</dbReference>
<keyword evidence="5" id="KW-0808">Transferase</keyword>
<dbReference type="SMART" id="SM00388">
    <property type="entry name" value="HisKA"/>
    <property type="match status" value="1"/>
</dbReference>
<dbReference type="RefSeq" id="WP_256193665.1">
    <property type="nucleotide sequence ID" value="NZ_AP027742.1"/>
</dbReference>
<organism evidence="10 11">
    <name type="scientific">Claveliimonas bilis</name>
    <dbReference type="NCBI Taxonomy" id="3028070"/>
    <lineage>
        <taxon>Bacteria</taxon>
        <taxon>Bacillati</taxon>
        <taxon>Bacillota</taxon>
        <taxon>Clostridia</taxon>
        <taxon>Lachnospirales</taxon>
        <taxon>Lachnospiraceae</taxon>
        <taxon>Claveliimonas</taxon>
    </lineage>
</organism>
<evidence type="ECO:0000256" key="1">
    <source>
        <dbReference type="ARBA" id="ARBA00000085"/>
    </source>
</evidence>
<dbReference type="PROSITE" id="PS50109">
    <property type="entry name" value="HIS_KIN"/>
    <property type="match status" value="1"/>
</dbReference>
<dbReference type="InterPro" id="IPR036097">
    <property type="entry name" value="HisK_dim/P_sf"/>
</dbReference>
<feature type="coiled-coil region" evidence="8">
    <location>
        <begin position="70"/>
        <end position="97"/>
    </location>
</feature>
<dbReference type="Gene3D" id="1.10.287.130">
    <property type="match status" value="1"/>
</dbReference>
<dbReference type="EMBL" id="AP027742">
    <property type="protein sequence ID" value="BDZ78307.1"/>
    <property type="molecule type" value="Genomic_DNA"/>
</dbReference>
<keyword evidence="8" id="KW-0175">Coiled coil</keyword>
<dbReference type="PANTHER" id="PTHR45453">
    <property type="entry name" value="PHOSPHATE REGULON SENSOR PROTEIN PHOR"/>
    <property type="match status" value="1"/>
</dbReference>
<evidence type="ECO:0000256" key="7">
    <source>
        <dbReference type="ARBA" id="ARBA00023012"/>
    </source>
</evidence>
<name>A0ABM8I5E1_9FIRM</name>
<reference evidence="11" key="1">
    <citation type="journal article" date="2023" name="Int. J. Syst. Evol. Microbiol.">
        <title>Claveliimonas bilis gen. nov., sp. nov., deoxycholic acid-producing bacteria isolated from human faeces, and reclassification of Sellimonas monacensis Zenner et al. 2021 as Claveliimonas monacensis comb. nov.</title>
        <authorList>
            <person name="Hisatomi A."/>
            <person name="Kastawa N.W.E.P.G."/>
            <person name="Song I."/>
            <person name="Ohkuma M."/>
            <person name="Fukiya S."/>
            <person name="Sakamoto M."/>
        </authorList>
    </citation>
    <scope>NUCLEOTIDE SEQUENCE [LARGE SCALE GENOMIC DNA]</scope>
    <source>
        <strain evidence="11">12BBH14</strain>
    </source>
</reference>
<keyword evidence="7" id="KW-0902">Two-component regulatory system</keyword>
<gene>
    <name evidence="10" type="ORF">Lac1_24900</name>
</gene>
<dbReference type="EC" id="2.7.13.3" evidence="3"/>
<evidence type="ECO:0000259" key="9">
    <source>
        <dbReference type="PROSITE" id="PS50109"/>
    </source>
</evidence>
<dbReference type="InterPro" id="IPR005467">
    <property type="entry name" value="His_kinase_dom"/>
</dbReference>
<dbReference type="Proteomes" id="UP001305815">
    <property type="component" value="Chromosome"/>
</dbReference>
<dbReference type="InterPro" id="IPR003661">
    <property type="entry name" value="HisK_dim/P_dom"/>
</dbReference>
<protein>
    <recommendedName>
        <fullName evidence="3">histidine kinase</fullName>
        <ecNumber evidence="3">2.7.13.3</ecNumber>
    </recommendedName>
</protein>
<keyword evidence="6" id="KW-0418">Kinase</keyword>
<keyword evidence="11" id="KW-1185">Reference proteome</keyword>
<dbReference type="SMART" id="SM00387">
    <property type="entry name" value="HATPase_c"/>
    <property type="match status" value="1"/>
</dbReference>
<dbReference type="InterPro" id="IPR036890">
    <property type="entry name" value="HATPase_C_sf"/>
</dbReference>
<evidence type="ECO:0000313" key="11">
    <source>
        <dbReference type="Proteomes" id="UP001305815"/>
    </source>
</evidence>
<feature type="domain" description="Histidine kinase" evidence="9">
    <location>
        <begin position="93"/>
        <end position="307"/>
    </location>
</feature>
<comment type="subcellular location">
    <subcellularLocation>
        <location evidence="2">Membrane</location>
    </subcellularLocation>
</comment>
<dbReference type="InterPro" id="IPR050351">
    <property type="entry name" value="BphY/WalK/GraS-like"/>
</dbReference>
<evidence type="ECO:0000256" key="5">
    <source>
        <dbReference type="ARBA" id="ARBA00022679"/>
    </source>
</evidence>
<dbReference type="Pfam" id="PF00512">
    <property type="entry name" value="HisKA"/>
    <property type="match status" value="1"/>
</dbReference>
<dbReference type="InterPro" id="IPR003594">
    <property type="entry name" value="HATPase_dom"/>
</dbReference>
<dbReference type="SUPFAM" id="SSF47384">
    <property type="entry name" value="Homodimeric domain of signal transducing histidine kinase"/>
    <property type="match status" value="1"/>
</dbReference>
<evidence type="ECO:0000256" key="2">
    <source>
        <dbReference type="ARBA" id="ARBA00004370"/>
    </source>
</evidence>
<evidence type="ECO:0000256" key="4">
    <source>
        <dbReference type="ARBA" id="ARBA00022553"/>
    </source>
</evidence>
<evidence type="ECO:0000313" key="10">
    <source>
        <dbReference type="EMBL" id="BDZ78307.1"/>
    </source>
</evidence>
<evidence type="ECO:0000256" key="6">
    <source>
        <dbReference type="ARBA" id="ARBA00022777"/>
    </source>
</evidence>
<accession>A0ABM8I5E1</accession>